<dbReference type="AlphaFoldDB" id="A0A1Z4KMV6"/>
<protein>
    <submittedName>
        <fullName evidence="1">Uncharacterized protein</fullName>
    </submittedName>
</protein>
<reference evidence="1 2" key="1">
    <citation type="submission" date="2017-06" db="EMBL/GenBank/DDBJ databases">
        <title>Genome sequencing of cyanobaciteial culture collection at National Institute for Environmental Studies (NIES).</title>
        <authorList>
            <person name="Hirose Y."/>
            <person name="Shimura Y."/>
            <person name="Fujisawa T."/>
            <person name="Nakamura Y."/>
            <person name="Kawachi M."/>
        </authorList>
    </citation>
    <scope>NUCLEOTIDE SEQUENCE [LARGE SCALE GENOMIC DNA]</scope>
    <source>
        <strain evidence="1 2">NIES-23</strain>
    </source>
</reference>
<evidence type="ECO:0000313" key="1">
    <source>
        <dbReference type="EMBL" id="BAY70296.1"/>
    </source>
</evidence>
<sequence length="256" mass="28252">MLRVYHLIIATILLILVPVGARFAFPNLFINKHTQPNTEATATKTATPSKPANLKKDNTWQRLLRSTSAPNNWQVIPCQGEAALLCVSSQGKTLGTVEIDIYPVKDNPDFQKHLTEVGIPQGSQINLQNPQSQSQLIKALQAWVADSYNTFAKNHQAKYADKIVFSTYPPQQVSVGQQPGIRYGFVRLKPEGGVQEQHIGYVTSDGTQLYVINTSFNPSSSKAKFDSLENLAIFQPYLSAIAENLNLSINQTSAQP</sequence>
<name>A0A1Z4KMV6_ANAVA</name>
<gene>
    <name evidence="1" type="ORF">NIES23_31000</name>
</gene>
<dbReference type="Proteomes" id="UP000217507">
    <property type="component" value="Chromosome"/>
</dbReference>
<evidence type="ECO:0000313" key="2">
    <source>
        <dbReference type="Proteomes" id="UP000217507"/>
    </source>
</evidence>
<accession>A0A1Z4KMV6</accession>
<organism evidence="1 2">
    <name type="scientific">Trichormus variabilis NIES-23</name>
    <dbReference type="NCBI Taxonomy" id="1973479"/>
    <lineage>
        <taxon>Bacteria</taxon>
        <taxon>Bacillati</taxon>
        <taxon>Cyanobacteriota</taxon>
        <taxon>Cyanophyceae</taxon>
        <taxon>Nostocales</taxon>
        <taxon>Nostocaceae</taxon>
        <taxon>Trichormus</taxon>
    </lineage>
</organism>
<proteinExistence type="predicted"/>
<dbReference type="EMBL" id="AP018216">
    <property type="protein sequence ID" value="BAY70296.1"/>
    <property type="molecule type" value="Genomic_DNA"/>
</dbReference>